<feature type="compositionally biased region" description="Polar residues" evidence="1">
    <location>
        <begin position="13"/>
        <end position="35"/>
    </location>
</feature>
<feature type="compositionally biased region" description="Basic and acidic residues" evidence="1">
    <location>
        <begin position="1"/>
        <end position="12"/>
    </location>
</feature>
<organism evidence="2 3">
    <name type="scientific">Neokomagataea tanensis</name>
    <dbReference type="NCBI Taxonomy" id="661191"/>
    <lineage>
        <taxon>Bacteria</taxon>
        <taxon>Pseudomonadati</taxon>
        <taxon>Pseudomonadota</taxon>
        <taxon>Alphaproteobacteria</taxon>
        <taxon>Acetobacterales</taxon>
        <taxon>Acetobacteraceae</taxon>
        <taxon>Neokomagataea</taxon>
    </lineage>
</organism>
<dbReference type="AlphaFoldDB" id="A0A4Y6V591"/>
<dbReference type="Proteomes" id="UP000317214">
    <property type="component" value="Chromosome"/>
</dbReference>
<dbReference type="KEGG" id="ntn:D5366_08675"/>
<feature type="region of interest" description="Disordered" evidence="1">
    <location>
        <begin position="1"/>
        <end position="42"/>
    </location>
</feature>
<evidence type="ECO:0000313" key="2">
    <source>
        <dbReference type="EMBL" id="QDH25272.1"/>
    </source>
</evidence>
<evidence type="ECO:0000256" key="1">
    <source>
        <dbReference type="SAM" id="MobiDB-lite"/>
    </source>
</evidence>
<sequence length="73" mass="8525">MEAEKAKTKQEKFQPTFNKKSSARNQSLNKQNRLTGSKDMPNKYVAIRQNLLDLEVMPTQPQTWHPPLKDTLR</sequence>
<reference evidence="2 3" key="1">
    <citation type="submission" date="2018-09" db="EMBL/GenBank/DDBJ databases">
        <title>The complete genome sequence of Neokomagataea tanensis NBRC 106556(T).</title>
        <authorList>
            <person name="Chua K.-O."/>
            <person name="See-Too W.-S."/>
            <person name="Hong K.-W."/>
            <person name="Yin W.-F."/>
            <person name="Chan K.-G."/>
        </authorList>
    </citation>
    <scope>NUCLEOTIDE SEQUENCE [LARGE SCALE GENOMIC DNA]</scope>
    <source>
        <strain evidence="3">AH13 \ NBRC 106556</strain>
    </source>
</reference>
<protein>
    <submittedName>
        <fullName evidence="2">Uncharacterized protein</fullName>
    </submittedName>
</protein>
<proteinExistence type="predicted"/>
<dbReference type="EMBL" id="CP032485">
    <property type="protein sequence ID" value="QDH25272.1"/>
    <property type="molecule type" value="Genomic_DNA"/>
</dbReference>
<name>A0A4Y6V591_9PROT</name>
<accession>A0A4Y6V591</accession>
<evidence type="ECO:0000313" key="3">
    <source>
        <dbReference type="Proteomes" id="UP000317214"/>
    </source>
</evidence>
<keyword evidence="3" id="KW-1185">Reference proteome</keyword>
<gene>
    <name evidence="2" type="ORF">D5366_08675</name>
</gene>